<keyword evidence="2" id="KW-1133">Transmembrane helix</keyword>
<reference evidence="3" key="1">
    <citation type="submission" date="2022-08" db="UniProtKB">
        <authorList>
            <consortium name="EnsemblMetazoa"/>
        </authorList>
    </citation>
    <scope>IDENTIFICATION</scope>
</reference>
<protein>
    <submittedName>
        <fullName evidence="3">Uncharacterized protein</fullName>
    </submittedName>
</protein>
<feature type="region of interest" description="Disordered" evidence="1">
    <location>
        <begin position="917"/>
        <end position="938"/>
    </location>
</feature>
<evidence type="ECO:0000256" key="1">
    <source>
        <dbReference type="SAM" id="MobiDB-lite"/>
    </source>
</evidence>
<feature type="region of interest" description="Disordered" evidence="1">
    <location>
        <begin position="1"/>
        <end position="20"/>
    </location>
</feature>
<accession>A0A8W7Q3E9</accession>
<organism evidence="3">
    <name type="scientific">Anopheles coluzzii</name>
    <name type="common">African malaria mosquito</name>
    <dbReference type="NCBI Taxonomy" id="1518534"/>
    <lineage>
        <taxon>Eukaryota</taxon>
        <taxon>Metazoa</taxon>
        <taxon>Ecdysozoa</taxon>
        <taxon>Arthropoda</taxon>
        <taxon>Hexapoda</taxon>
        <taxon>Insecta</taxon>
        <taxon>Pterygota</taxon>
        <taxon>Neoptera</taxon>
        <taxon>Endopterygota</taxon>
        <taxon>Diptera</taxon>
        <taxon>Nematocera</taxon>
        <taxon>Culicoidea</taxon>
        <taxon>Culicidae</taxon>
        <taxon>Anophelinae</taxon>
        <taxon>Anopheles</taxon>
    </lineage>
</organism>
<proteinExistence type="predicted"/>
<dbReference type="AlphaFoldDB" id="A0A8W7Q3E9"/>
<keyword evidence="2" id="KW-0472">Membrane</keyword>
<feature type="transmembrane region" description="Helical" evidence="2">
    <location>
        <begin position="880"/>
        <end position="903"/>
    </location>
</feature>
<feature type="compositionally biased region" description="Polar residues" evidence="1">
    <location>
        <begin position="917"/>
        <end position="926"/>
    </location>
</feature>
<feature type="transmembrane region" description="Helical" evidence="2">
    <location>
        <begin position="840"/>
        <end position="859"/>
    </location>
</feature>
<sequence length="938" mass="98223">MHASHLPFHFSRSRSASSSSSSSSMVALASKPLPPPGLEMYSCIGSSVPMVTSADCSCRCTLSCASSMISSMKSSGVTARWSSVMISVTVRSLPYAVADMISSSYSRSGTVSLAVTCSACGCSSSTDRCTMTVSHESLENCSDTLRSFRTGIFDRLEVSGSGDFAATTASGFGAAGLVVPKRGILEATDSACSTTVSIISSARDDSSACCCSIVCFGWSAASIRSAADGSPSVGWAAGMGGWSFASGELFFDGTGILEVTSCVTVRATVSCTTGLSIDTFSSTRRRTSSSRSTIFSLTVSSPWLTPVSTLLTAVPVRSATIPAASWLTTSDCSPSNRSTVYAAAVDTCGAVPSPICTVSTLLRAAILSAVSCTSRCMSRFSTAGSWSRTSRTTDSTVRSTMLLLSALRATNSSRTIVSSPLPRVNASRPPGRPATIFVSTVVDILVTVSSTLLTVSDLKCWEMLSSRLEVLLPVASESDDGSESGSFHCAGPASAAPKASSKLSLFSSTPCDTSCRSSCSTVVNACCVVVTTDDSPTVRWTLECSSLRSNGSCSESSEICSESSRPLVVSTDDCLLSTSDSVLDFVSNELMRCFTSLIDSSTTPWNSSGSLVRLVRFAGTGARSFGTGGTALSTGCCSGGSVGSSSATGTRSSTFFLISSTTRGDDAETEVVSVASCSSTSDRCSNSSTFFSVTLNLSCSSCSNSSFRTPGPSLTTVVFSFTTGSGMVDDLYVLSIGFWSSISSSCLARVSSITLCRLMVMISSTISRFCVEAGMERSADRRFSICFRRSATVFFTISSSDSSDSSTVFSSAEYFVDSCFERRSSSSTASTLRLPIEKEVLLRIVTVVVVPVVVALRMHRSTISSRWMVRSPFSSMLKSLFGFDWNCFSMACACWAVLAGIWATMFSTSVSLTPISGASRIQSSPSRLEMSTMRSSPR</sequence>
<evidence type="ECO:0000313" key="3">
    <source>
        <dbReference type="EnsemblMetazoa" id="ACOM041950-PA.1"/>
    </source>
</evidence>
<dbReference type="Proteomes" id="UP000075882">
    <property type="component" value="Unassembled WGS sequence"/>
</dbReference>
<keyword evidence="2" id="KW-0812">Transmembrane</keyword>
<evidence type="ECO:0000256" key="2">
    <source>
        <dbReference type="SAM" id="Phobius"/>
    </source>
</evidence>
<dbReference type="EnsemblMetazoa" id="ACOM041950-RA">
    <property type="protein sequence ID" value="ACOM041950-PA.1"/>
    <property type="gene ID" value="ACOM041950"/>
</dbReference>
<name>A0A8W7Q3E9_ANOCL</name>